<keyword evidence="5" id="KW-1185">Reference proteome</keyword>
<dbReference type="EMBL" id="MPPL01000001">
    <property type="protein sequence ID" value="OKS89644.1"/>
    <property type="molecule type" value="Genomic_DNA"/>
</dbReference>
<evidence type="ECO:0000259" key="3">
    <source>
        <dbReference type="Pfam" id="PF01494"/>
    </source>
</evidence>
<dbReference type="OrthoDB" id="9766816at2"/>
<dbReference type="InterPro" id="IPR002938">
    <property type="entry name" value="FAD-bd"/>
</dbReference>
<organism evidence="4 5">
    <name type="scientific">Mucilaginibacter polytrichastri</name>
    <dbReference type="NCBI Taxonomy" id="1302689"/>
    <lineage>
        <taxon>Bacteria</taxon>
        <taxon>Pseudomonadati</taxon>
        <taxon>Bacteroidota</taxon>
        <taxon>Sphingobacteriia</taxon>
        <taxon>Sphingobacteriales</taxon>
        <taxon>Sphingobacteriaceae</taxon>
        <taxon>Mucilaginibacter</taxon>
    </lineage>
</organism>
<keyword evidence="2" id="KW-0503">Monooxygenase</keyword>
<accession>A0A1Q6A6L4</accession>
<dbReference type="InterPro" id="IPR036188">
    <property type="entry name" value="FAD/NAD-bd_sf"/>
</dbReference>
<dbReference type="Gene3D" id="3.50.50.60">
    <property type="entry name" value="FAD/NAD(P)-binding domain"/>
    <property type="match status" value="1"/>
</dbReference>
<gene>
    <name evidence="4" type="ORF">RG47T_5129</name>
</gene>
<evidence type="ECO:0000256" key="2">
    <source>
        <dbReference type="ARBA" id="ARBA00023033"/>
    </source>
</evidence>
<dbReference type="PANTHER" id="PTHR13789">
    <property type="entry name" value="MONOOXYGENASE"/>
    <property type="match status" value="1"/>
</dbReference>
<evidence type="ECO:0000313" key="5">
    <source>
        <dbReference type="Proteomes" id="UP000186720"/>
    </source>
</evidence>
<name>A0A1Q6A6L4_9SPHI</name>
<protein>
    <recommendedName>
        <fullName evidence="3">FAD-binding domain-containing protein</fullName>
    </recommendedName>
</protein>
<dbReference type="STRING" id="1302689.RG47T_5129"/>
<keyword evidence="1" id="KW-0560">Oxidoreductase</keyword>
<dbReference type="GO" id="GO:0004497">
    <property type="term" value="F:monooxygenase activity"/>
    <property type="evidence" value="ECO:0007669"/>
    <property type="project" value="UniProtKB-KW"/>
</dbReference>
<dbReference type="GO" id="GO:0071949">
    <property type="term" value="F:FAD binding"/>
    <property type="evidence" value="ECO:0007669"/>
    <property type="project" value="InterPro"/>
</dbReference>
<dbReference type="PRINTS" id="PR00420">
    <property type="entry name" value="RNGMNOXGNASE"/>
</dbReference>
<dbReference type="Proteomes" id="UP000186720">
    <property type="component" value="Unassembled WGS sequence"/>
</dbReference>
<comment type="caution">
    <text evidence="4">The sequence shown here is derived from an EMBL/GenBank/DDBJ whole genome shotgun (WGS) entry which is preliminary data.</text>
</comment>
<evidence type="ECO:0000313" key="4">
    <source>
        <dbReference type="EMBL" id="OKS89644.1"/>
    </source>
</evidence>
<reference evidence="4 5" key="1">
    <citation type="submission" date="2016-11" db="EMBL/GenBank/DDBJ databases">
        <title>Whole Genome Sequencing of Mucilaginibacter polytrichastri RG4-7(T) isolated from the moss sample.</title>
        <authorList>
            <person name="Li Y."/>
        </authorList>
    </citation>
    <scope>NUCLEOTIDE SEQUENCE [LARGE SCALE GENOMIC DNA]</scope>
    <source>
        <strain evidence="4 5">RG4-7</strain>
    </source>
</reference>
<dbReference type="AlphaFoldDB" id="A0A1Q6A6L4"/>
<evidence type="ECO:0000256" key="1">
    <source>
        <dbReference type="ARBA" id="ARBA00023002"/>
    </source>
</evidence>
<sequence length="383" mass="41983">MLQNTDKVIIVGAGIAGLSLAIQLAENKIACILLEEKHNFNGVTSGVRISTQGVSILEKMKISGVGKPTQRTIMHYGNIVADFALSNPPGASPAIMVTRLAVYEKLLEKAKLLEIELITGFKLLNAIEHPDGIEVISEKGQKVTGRLFVGADGVGSTVRKILNPDQPSSKAYAGYLGVGLITQSDLQIEMSLYEHPGNHVGVASIGKMSASDVNNNVFLWSHLYMTEQEAKEMTNEKVMKMLEVKSQGWSLELRKLFEMCKTDSKSIIAHGPVYNGKVPSSWFSKNMILIGDAAHPYGPGGQGISMALKDAEALCEMLLSGNLSEEKMTTFQKNRAEEAKKLGESAEKRNKPEKQIKSRWGIFFSGVVMKFYHFFNRGVLKSF</sequence>
<proteinExistence type="predicted"/>
<dbReference type="InterPro" id="IPR050493">
    <property type="entry name" value="FAD-dep_Monooxygenase_BioMet"/>
</dbReference>
<dbReference type="SUPFAM" id="SSF51905">
    <property type="entry name" value="FAD/NAD(P)-binding domain"/>
    <property type="match status" value="1"/>
</dbReference>
<dbReference type="Pfam" id="PF01494">
    <property type="entry name" value="FAD_binding_3"/>
    <property type="match status" value="1"/>
</dbReference>
<feature type="domain" description="FAD-binding" evidence="3">
    <location>
        <begin position="7"/>
        <end position="342"/>
    </location>
</feature>
<dbReference type="RefSeq" id="WP_074492869.1">
    <property type="nucleotide sequence ID" value="NZ_FPAM01000022.1"/>
</dbReference>
<dbReference type="PANTHER" id="PTHR13789:SF309">
    <property type="entry name" value="PUTATIVE (AFU_ORTHOLOGUE AFUA_6G14510)-RELATED"/>
    <property type="match status" value="1"/>
</dbReference>